<evidence type="ECO:0000256" key="1">
    <source>
        <dbReference type="SAM" id="MobiDB-lite"/>
    </source>
</evidence>
<gene>
    <name evidence="2" type="ORF">H696_06373</name>
</gene>
<feature type="region of interest" description="Disordered" evidence="1">
    <location>
        <begin position="38"/>
        <end position="68"/>
    </location>
</feature>
<feature type="non-terminal residue" evidence="2">
    <location>
        <position position="1"/>
    </location>
</feature>
<keyword evidence="3" id="KW-1185">Reference proteome</keyword>
<organism evidence="2">
    <name type="scientific">Fonticula alba</name>
    <name type="common">Slime mold</name>
    <dbReference type="NCBI Taxonomy" id="691883"/>
    <lineage>
        <taxon>Eukaryota</taxon>
        <taxon>Rotosphaerida</taxon>
        <taxon>Fonticulaceae</taxon>
        <taxon>Fonticula</taxon>
    </lineage>
</organism>
<dbReference type="RefSeq" id="XP_009498388.1">
    <property type="nucleotide sequence ID" value="XM_009500113.1"/>
</dbReference>
<evidence type="ECO:0000313" key="2">
    <source>
        <dbReference type="EMBL" id="KCV67207.1"/>
    </source>
</evidence>
<sequence>TLLPPALLRPSCLALSNDLAEALLRAVGLPPLLVPYPTGSPATGSGGPGSTTAGAADRRTPRARAPDPLLDYWSDEDFYAGDPEGDLLGPDVPERGLAERYIRAMGGASTELGPGAGGTDPRPGVAPGAPDDPPGDPLALGSLLGSDAVARLRASVEQAGARGAGGFVLRSDFADMCYWMLQVLAVCQNASTVQADPALLALAGGYVPLGPCPTAGGPAGAGATAAGSPPFAPVDGPAIVLLRDLFRSLV</sequence>
<evidence type="ECO:0000313" key="3">
    <source>
        <dbReference type="Proteomes" id="UP000030693"/>
    </source>
</evidence>
<protein>
    <submittedName>
        <fullName evidence="2">Uncharacterized protein</fullName>
    </submittedName>
</protein>
<feature type="compositionally biased region" description="Low complexity" evidence="1">
    <location>
        <begin position="120"/>
        <end position="129"/>
    </location>
</feature>
<name>A0A058Z0Y9_FONAL</name>
<dbReference type="Proteomes" id="UP000030693">
    <property type="component" value="Unassembled WGS sequence"/>
</dbReference>
<reference evidence="2" key="1">
    <citation type="submission" date="2013-04" db="EMBL/GenBank/DDBJ databases">
        <title>The Genome Sequence of Fonticula alba ATCC 38817.</title>
        <authorList>
            <consortium name="The Broad Institute Genomics Platform"/>
            <person name="Russ C."/>
            <person name="Cuomo C."/>
            <person name="Burger G."/>
            <person name="Gray M.W."/>
            <person name="Holland P.W.H."/>
            <person name="King N."/>
            <person name="Lang F.B.F."/>
            <person name="Roger A.J."/>
            <person name="Ruiz-Trillo I."/>
            <person name="Brown M."/>
            <person name="Walker B."/>
            <person name="Young S."/>
            <person name="Zeng Q."/>
            <person name="Gargeya S."/>
            <person name="Fitzgerald M."/>
            <person name="Haas B."/>
            <person name="Abouelleil A."/>
            <person name="Allen A.W."/>
            <person name="Alvarado L."/>
            <person name="Arachchi H.M."/>
            <person name="Berlin A.M."/>
            <person name="Chapman S.B."/>
            <person name="Gainer-Dewar J."/>
            <person name="Goldberg J."/>
            <person name="Griggs A."/>
            <person name="Gujja S."/>
            <person name="Hansen M."/>
            <person name="Howarth C."/>
            <person name="Imamovic A."/>
            <person name="Ireland A."/>
            <person name="Larimer J."/>
            <person name="McCowan C."/>
            <person name="Murphy C."/>
            <person name="Pearson M."/>
            <person name="Poon T.W."/>
            <person name="Priest M."/>
            <person name="Roberts A."/>
            <person name="Saif S."/>
            <person name="Shea T."/>
            <person name="Sisk P."/>
            <person name="Sykes S."/>
            <person name="Wortman J."/>
            <person name="Nusbaum C."/>
            <person name="Birren B."/>
        </authorList>
    </citation>
    <scope>NUCLEOTIDE SEQUENCE [LARGE SCALE GENOMIC DNA]</scope>
    <source>
        <strain evidence="2">ATCC 38817</strain>
    </source>
</reference>
<proteinExistence type="predicted"/>
<feature type="region of interest" description="Disordered" evidence="1">
    <location>
        <begin position="108"/>
        <end position="142"/>
    </location>
</feature>
<accession>A0A058Z0Y9</accession>
<dbReference type="EMBL" id="KK198071">
    <property type="protein sequence ID" value="KCV67207.1"/>
    <property type="molecule type" value="Genomic_DNA"/>
</dbReference>
<dbReference type="AlphaFoldDB" id="A0A058Z0Y9"/>
<dbReference type="GeneID" id="20531098"/>